<reference evidence="1 2" key="1">
    <citation type="submission" date="2024-08" db="EMBL/GenBank/DDBJ databases">
        <title>Gnathostoma spinigerum genome.</title>
        <authorList>
            <person name="Gonzalez-Bertolin B."/>
            <person name="Monzon S."/>
            <person name="Zaballos A."/>
            <person name="Jimenez P."/>
            <person name="Dekumyoy P."/>
            <person name="Varona S."/>
            <person name="Cuesta I."/>
            <person name="Sumanam S."/>
            <person name="Adisakwattana P."/>
            <person name="Gasser R.B."/>
            <person name="Hernandez-Gonzalez A."/>
            <person name="Young N.D."/>
            <person name="Perteguer M.J."/>
        </authorList>
    </citation>
    <scope>NUCLEOTIDE SEQUENCE [LARGE SCALE GENOMIC DNA]</scope>
    <source>
        <strain evidence="1">AL3</strain>
        <tissue evidence="1">Liver</tissue>
    </source>
</reference>
<dbReference type="Proteomes" id="UP001608902">
    <property type="component" value="Unassembled WGS sequence"/>
</dbReference>
<keyword evidence="2" id="KW-1185">Reference proteome</keyword>
<sequence length="91" mass="10425">MLEVQCCLKCSPPISGIEIGEKKWIKKWTTDTWMGGQQMPDMVYLISVVVSHSNNEGAQHHRMRPALPEKETHRFALRASAATLIMELFER</sequence>
<organism evidence="1 2">
    <name type="scientific">Gnathostoma spinigerum</name>
    <dbReference type="NCBI Taxonomy" id="75299"/>
    <lineage>
        <taxon>Eukaryota</taxon>
        <taxon>Metazoa</taxon>
        <taxon>Ecdysozoa</taxon>
        <taxon>Nematoda</taxon>
        <taxon>Chromadorea</taxon>
        <taxon>Rhabditida</taxon>
        <taxon>Spirurina</taxon>
        <taxon>Gnathostomatomorpha</taxon>
        <taxon>Gnathostomatoidea</taxon>
        <taxon>Gnathostomatidae</taxon>
        <taxon>Gnathostoma</taxon>
    </lineage>
</organism>
<dbReference type="EMBL" id="JBGFUD010000888">
    <property type="protein sequence ID" value="MFH4975407.1"/>
    <property type="molecule type" value="Genomic_DNA"/>
</dbReference>
<name>A0ABD6EFF6_9BILA</name>
<accession>A0ABD6EFF6</accession>
<protein>
    <submittedName>
        <fullName evidence="1">Uncharacterized protein</fullName>
    </submittedName>
</protein>
<evidence type="ECO:0000313" key="1">
    <source>
        <dbReference type="EMBL" id="MFH4975407.1"/>
    </source>
</evidence>
<proteinExistence type="predicted"/>
<evidence type="ECO:0000313" key="2">
    <source>
        <dbReference type="Proteomes" id="UP001608902"/>
    </source>
</evidence>
<dbReference type="AlphaFoldDB" id="A0ABD6EFF6"/>
<gene>
    <name evidence="1" type="ORF">AB6A40_002116</name>
</gene>
<comment type="caution">
    <text evidence="1">The sequence shown here is derived from an EMBL/GenBank/DDBJ whole genome shotgun (WGS) entry which is preliminary data.</text>
</comment>